<gene>
    <name evidence="1" type="ORF">C241_26790</name>
</gene>
<proteinExistence type="predicted"/>
<evidence type="ECO:0000313" key="2">
    <source>
        <dbReference type="Proteomes" id="UP000017668"/>
    </source>
</evidence>
<name>A0ABN0HEY4_RHILU</name>
<dbReference type="RefSeq" id="WP_006700585.1">
    <property type="nucleotide sequence ID" value="NZ_AMQQ01000059.1"/>
</dbReference>
<dbReference type="EMBL" id="AMQQ01000059">
    <property type="protein sequence ID" value="EKJ93092.1"/>
    <property type="molecule type" value="Genomic_DNA"/>
</dbReference>
<comment type="caution">
    <text evidence="1">The sequence shown here is derived from an EMBL/GenBank/DDBJ whole genome shotgun (WGS) entry which is preliminary data.</text>
</comment>
<dbReference type="Proteomes" id="UP000017668">
    <property type="component" value="Unassembled WGS sequence"/>
</dbReference>
<evidence type="ECO:0000313" key="1">
    <source>
        <dbReference type="EMBL" id="EKJ93092.1"/>
    </source>
</evidence>
<organism evidence="1 2">
    <name type="scientific">Bradyrhizobium lupini HPC(L)</name>
    <dbReference type="NCBI Taxonomy" id="1229491"/>
    <lineage>
        <taxon>Bacteria</taxon>
        <taxon>Pseudomonadati</taxon>
        <taxon>Pseudomonadota</taxon>
        <taxon>Alphaproteobacteria</taxon>
        <taxon>Hyphomicrobiales</taxon>
        <taxon>Nitrobacteraceae</taxon>
        <taxon>Bradyrhizobium</taxon>
    </lineage>
</organism>
<accession>A0ABN0HEY4</accession>
<feature type="non-terminal residue" evidence="1">
    <location>
        <position position="1"/>
    </location>
</feature>
<protein>
    <submittedName>
        <fullName evidence="1">Uncharacterized protein</fullName>
    </submittedName>
</protein>
<sequence length="64" mass="7427">FEQTDQISQNGQISHKQKACQVEFCGESAPSHSECLWDLTIYWSIEKELVDRRAQERLFSGPQL</sequence>
<reference evidence="1 2" key="1">
    <citation type="journal article" date="2013" name="Genome Announc.">
        <title>Genome Sequence of Rhizobium lupini HPC(L) Isolated from Saline Desert Soil, Kutch (Gujarat).</title>
        <authorList>
            <person name="Agarwal L."/>
            <person name="Purohit H.J."/>
        </authorList>
    </citation>
    <scope>NUCLEOTIDE SEQUENCE [LARGE SCALE GENOMIC DNA]</scope>
    <source>
        <strain evidence="2">HPC(L)</strain>
    </source>
</reference>
<keyword evidence="2" id="KW-1185">Reference proteome</keyword>